<feature type="compositionally biased region" description="Basic residues" evidence="1">
    <location>
        <begin position="85"/>
        <end position="95"/>
    </location>
</feature>
<accession>A0A427ATG0</accession>
<evidence type="ECO:0000313" key="3">
    <source>
        <dbReference type="Proteomes" id="UP000287651"/>
    </source>
</evidence>
<dbReference type="AlphaFoldDB" id="A0A427ATG0"/>
<protein>
    <submittedName>
        <fullName evidence="2">Uncharacterized protein</fullName>
    </submittedName>
</protein>
<evidence type="ECO:0000313" key="2">
    <source>
        <dbReference type="EMBL" id="RRT79542.1"/>
    </source>
</evidence>
<comment type="caution">
    <text evidence="2">The sequence shown here is derived from an EMBL/GenBank/DDBJ whole genome shotgun (WGS) entry which is preliminary data.</text>
</comment>
<dbReference type="EMBL" id="AMZH03001368">
    <property type="protein sequence ID" value="RRT79542.1"/>
    <property type="molecule type" value="Genomic_DNA"/>
</dbReference>
<name>A0A427ATG0_ENSVE</name>
<proteinExistence type="predicted"/>
<dbReference type="Proteomes" id="UP000287651">
    <property type="component" value="Unassembled WGS sequence"/>
</dbReference>
<reference evidence="2 3" key="1">
    <citation type="journal article" date="2014" name="Agronomy (Basel)">
        <title>A Draft Genome Sequence for Ensete ventricosum, the Drought-Tolerant Tree Against Hunger.</title>
        <authorList>
            <person name="Harrison J."/>
            <person name="Moore K.A."/>
            <person name="Paszkiewicz K."/>
            <person name="Jones T."/>
            <person name="Grant M."/>
            <person name="Ambacheew D."/>
            <person name="Muzemil S."/>
            <person name="Studholme D.J."/>
        </authorList>
    </citation>
    <scope>NUCLEOTIDE SEQUENCE [LARGE SCALE GENOMIC DNA]</scope>
</reference>
<gene>
    <name evidence="2" type="ORF">B296_00005538</name>
</gene>
<sequence>MMSSMESRRLPHDVVDYGIVVGLDGDPFEALALHLNRHRKVLRFDLGVPPPTPDCIASRRVSIDILRYQPGYGEGRRSVKGEGIRKKRHSKKRRIERISTRPNPAPPSLDDPDPRGNSDATAWLLLHHVLRRRPETPAAFDVIIKRCR</sequence>
<evidence type="ECO:0000256" key="1">
    <source>
        <dbReference type="SAM" id="MobiDB-lite"/>
    </source>
</evidence>
<feature type="compositionally biased region" description="Basic and acidic residues" evidence="1">
    <location>
        <begin position="74"/>
        <end position="84"/>
    </location>
</feature>
<organism evidence="2 3">
    <name type="scientific">Ensete ventricosum</name>
    <name type="common">Abyssinian banana</name>
    <name type="synonym">Musa ensete</name>
    <dbReference type="NCBI Taxonomy" id="4639"/>
    <lineage>
        <taxon>Eukaryota</taxon>
        <taxon>Viridiplantae</taxon>
        <taxon>Streptophyta</taxon>
        <taxon>Embryophyta</taxon>
        <taxon>Tracheophyta</taxon>
        <taxon>Spermatophyta</taxon>
        <taxon>Magnoliopsida</taxon>
        <taxon>Liliopsida</taxon>
        <taxon>Zingiberales</taxon>
        <taxon>Musaceae</taxon>
        <taxon>Ensete</taxon>
    </lineage>
</organism>
<feature type="region of interest" description="Disordered" evidence="1">
    <location>
        <begin position="71"/>
        <end position="116"/>
    </location>
</feature>